<evidence type="ECO:0000313" key="3">
    <source>
        <dbReference type="Proteomes" id="UP000232722"/>
    </source>
</evidence>
<protein>
    <submittedName>
        <fullName evidence="2">Uncharacterized protein</fullName>
    </submittedName>
</protein>
<dbReference type="EMBL" id="LLXJ01000235">
    <property type="protein sequence ID" value="PKC12657.1"/>
    <property type="molecule type" value="Genomic_DNA"/>
</dbReference>
<comment type="caution">
    <text evidence="2">The sequence shown here is derived from an EMBL/GenBank/DDBJ whole genome shotgun (WGS) entry which is preliminary data.</text>
</comment>
<accession>A0A2N0Q0N9</accession>
<evidence type="ECO:0000313" key="2">
    <source>
        <dbReference type="EMBL" id="PKC12657.1"/>
    </source>
</evidence>
<name>A0A2N0Q0N9_9GLOM</name>
<gene>
    <name evidence="2" type="ORF">RhiirA5_352689</name>
</gene>
<evidence type="ECO:0000256" key="1">
    <source>
        <dbReference type="SAM" id="Phobius"/>
    </source>
</evidence>
<sequence>MPNFYAEHLLLTTNQHLQFRRQQSRHVQRRLFISLLNSLKSNFHCRIFTVIPIFLAFFFLIFCDKKL</sequence>
<dbReference type="Proteomes" id="UP000232722">
    <property type="component" value="Unassembled WGS sequence"/>
</dbReference>
<keyword evidence="1" id="KW-0812">Transmembrane</keyword>
<proteinExistence type="predicted"/>
<organism evidence="2 3">
    <name type="scientific">Rhizophagus irregularis</name>
    <dbReference type="NCBI Taxonomy" id="588596"/>
    <lineage>
        <taxon>Eukaryota</taxon>
        <taxon>Fungi</taxon>
        <taxon>Fungi incertae sedis</taxon>
        <taxon>Mucoromycota</taxon>
        <taxon>Glomeromycotina</taxon>
        <taxon>Glomeromycetes</taxon>
        <taxon>Glomerales</taxon>
        <taxon>Glomeraceae</taxon>
        <taxon>Rhizophagus</taxon>
    </lineage>
</organism>
<feature type="transmembrane region" description="Helical" evidence="1">
    <location>
        <begin position="43"/>
        <end position="63"/>
    </location>
</feature>
<dbReference type="VEuPathDB" id="FungiDB:RhiirA1_419766"/>
<keyword evidence="1" id="KW-0472">Membrane</keyword>
<dbReference type="AlphaFoldDB" id="A0A2N0Q0N9"/>
<reference evidence="2 3" key="1">
    <citation type="submission" date="2016-04" db="EMBL/GenBank/DDBJ databases">
        <title>Genome analyses suggest a sexual origin of heterokaryosis in a supposedly ancient asexual fungus.</title>
        <authorList>
            <person name="Ropars J."/>
            <person name="Sedzielewska K."/>
            <person name="Noel J."/>
            <person name="Charron P."/>
            <person name="Farinelli L."/>
            <person name="Marton T."/>
            <person name="Kruger M."/>
            <person name="Pelin A."/>
            <person name="Brachmann A."/>
            <person name="Corradi N."/>
        </authorList>
    </citation>
    <scope>NUCLEOTIDE SEQUENCE [LARGE SCALE GENOMIC DNA]</scope>
    <source>
        <strain evidence="2 3">A5</strain>
    </source>
</reference>
<reference evidence="2 3" key="2">
    <citation type="submission" date="2017-09" db="EMBL/GenBank/DDBJ databases">
        <title>Extensive intraspecific genome diversity in a model arbuscular mycorrhizal fungus.</title>
        <authorList>
            <person name="Chen E.C."/>
            <person name="Morin E."/>
            <person name="Beaudet D."/>
            <person name="Noel J."/>
            <person name="Ndikumana S."/>
            <person name="Charron P."/>
            <person name="St-Onge C."/>
            <person name="Giorgi J."/>
            <person name="Grigoriev I.V."/>
            <person name="Roux C."/>
            <person name="Martin F.M."/>
            <person name="Corradi N."/>
        </authorList>
    </citation>
    <scope>NUCLEOTIDE SEQUENCE [LARGE SCALE GENOMIC DNA]</scope>
    <source>
        <strain evidence="2 3">A5</strain>
    </source>
</reference>
<keyword evidence="1" id="KW-1133">Transmembrane helix</keyword>